<evidence type="ECO:0000313" key="2">
    <source>
        <dbReference type="Proteomes" id="UP001185069"/>
    </source>
</evidence>
<comment type="caution">
    <text evidence="1">The sequence shown here is derived from an EMBL/GenBank/DDBJ whole genome shotgun (WGS) entry which is preliminary data.</text>
</comment>
<evidence type="ECO:0000313" key="1">
    <source>
        <dbReference type="EMBL" id="MDR6269802.1"/>
    </source>
</evidence>
<dbReference type="PANTHER" id="PTHR10668">
    <property type="entry name" value="PHYTOENE DEHYDROGENASE"/>
    <property type="match status" value="1"/>
</dbReference>
<proteinExistence type="predicted"/>
<organism evidence="1 2">
    <name type="scientific">Arthrobacter russicus</name>
    <dbReference type="NCBI Taxonomy" id="172040"/>
    <lineage>
        <taxon>Bacteria</taxon>
        <taxon>Bacillati</taxon>
        <taxon>Actinomycetota</taxon>
        <taxon>Actinomycetes</taxon>
        <taxon>Micrococcales</taxon>
        <taxon>Micrococcaceae</taxon>
        <taxon>Arthrobacter</taxon>
    </lineage>
</organism>
<dbReference type="Proteomes" id="UP001185069">
    <property type="component" value="Unassembled WGS sequence"/>
</dbReference>
<dbReference type="SUPFAM" id="SSF51905">
    <property type="entry name" value="FAD/NAD(P)-binding domain"/>
    <property type="match status" value="1"/>
</dbReference>
<protein>
    <submittedName>
        <fullName evidence="1">Phytoene dehydrogenase-like protein</fullName>
    </submittedName>
</protein>
<sequence length="479" mass="50279">MSGAAVVGSGPNGLAAAVVLARAGVPVDLYEAKDTIGGGTRTEELIEPGSWHDVCSAVHPMALASPFFREFGLAERIEWFVPEISYAHPLDGGQAGLAYRDLARTVASLGVDGAAYRRLMAPLVRNTEAVLDLALNQVWRVPSGIAGPLALGLGTLWQGGPWWNTGFRGATAPALITGVAAHPVGPMPSLASSAAGLVLGHLAHTVGWPIPRGGSASIAKAMLDDFLAHGGRLHTGRRIDDLAELSDASAVLLDTTPKALLQIAGDRLPDRYADALRRFRYNNAACKVDFILSEPVPWQNPEIAATGTAHVAGTRAEMARAEAEVARGVHPAKPYVLLSQPSQFDAGRAPSGRQVLWTYCHVPAGSTTDMTEAVVRQIERFAPGFRDTIVQSKATTAQQLSEYNANYIGGDFGAGTTDLRQLLARPVFGGTPWKTPVRGLYLGSASTTPGPGVHGMGGMHAAHLALSEVFGLQPPSLAP</sequence>
<accession>A0ABU1JBK2</accession>
<dbReference type="Gene3D" id="3.40.50.720">
    <property type="entry name" value="NAD(P)-binding Rossmann-like Domain"/>
    <property type="match status" value="1"/>
</dbReference>
<dbReference type="EMBL" id="JAVDQF010000001">
    <property type="protein sequence ID" value="MDR6269802.1"/>
    <property type="molecule type" value="Genomic_DNA"/>
</dbReference>
<reference evidence="1 2" key="1">
    <citation type="submission" date="2023-07" db="EMBL/GenBank/DDBJ databases">
        <title>Sequencing the genomes of 1000 actinobacteria strains.</title>
        <authorList>
            <person name="Klenk H.-P."/>
        </authorList>
    </citation>
    <scope>NUCLEOTIDE SEQUENCE [LARGE SCALE GENOMIC DNA]</scope>
    <source>
        <strain evidence="1 2">DSM 14555</strain>
    </source>
</reference>
<dbReference type="Pfam" id="PF13450">
    <property type="entry name" value="NAD_binding_8"/>
    <property type="match status" value="1"/>
</dbReference>
<name>A0ABU1JBK2_9MICC</name>
<keyword evidence="2" id="KW-1185">Reference proteome</keyword>
<dbReference type="InterPro" id="IPR036188">
    <property type="entry name" value="FAD/NAD-bd_sf"/>
</dbReference>
<dbReference type="PANTHER" id="PTHR10668:SF105">
    <property type="entry name" value="DEHYDROGENASE-RELATED"/>
    <property type="match status" value="1"/>
</dbReference>
<dbReference type="RefSeq" id="WP_309798399.1">
    <property type="nucleotide sequence ID" value="NZ_BAAAHY010000005.1"/>
</dbReference>
<gene>
    <name evidence="1" type="ORF">JOE69_002040</name>
</gene>
<dbReference type="PRINTS" id="PR00419">
    <property type="entry name" value="ADXRDTASE"/>
</dbReference>